<evidence type="ECO:0000256" key="3">
    <source>
        <dbReference type="ARBA" id="ARBA00022794"/>
    </source>
</evidence>
<comment type="caution">
    <text evidence="6">The sequence shown here is derived from an EMBL/GenBank/DDBJ whole genome shotgun (WGS) entry which is preliminary data.</text>
</comment>
<evidence type="ECO:0000256" key="4">
    <source>
        <dbReference type="ARBA" id="ARBA00023212"/>
    </source>
</evidence>
<evidence type="ECO:0000313" key="7">
    <source>
        <dbReference type="Proteomes" id="UP001162164"/>
    </source>
</evidence>
<gene>
    <name evidence="6" type="ORF">NQ317_009383</name>
</gene>
<protein>
    <recommendedName>
        <fullName evidence="8">Meckel syndrome type 1 protein</fullName>
    </recommendedName>
</protein>
<reference evidence="6" key="1">
    <citation type="journal article" date="2023" name="Insect Mol. Biol.">
        <title>Genome sequencing provides insights into the evolution of gene families encoding plant cell wall-degrading enzymes in longhorned beetles.</title>
        <authorList>
            <person name="Shin N.R."/>
            <person name="Okamura Y."/>
            <person name="Kirsch R."/>
            <person name="Pauchet Y."/>
        </authorList>
    </citation>
    <scope>NUCLEOTIDE SEQUENCE</scope>
    <source>
        <strain evidence="6">MMC_N1</strain>
    </source>
</reference>
<evidence type="ECO:0000313" key="6">
    <source>
        <dbReference type="EMBL" id="KAJ8980389.1"/>
    </source>
</evidence>
<comment type="subcellular location">
    <subcellularLocation>
        <location evidence="1">Cytoplasm</location>
        <location evidence="1">Cytoskeleton</location>
        <location evidence="1">Cilium basal body</location>
    </subcellularLocation>
</comment>
<keyword evidence="4" id="KW-0206">Cytoskeleton</keyword>
<dbReference type="InterPro" id="IPR010796">
    <property type="entry name" value="C2_B9-type_dom"/>
</dbReference>
<proteinExistence type="predicted"/>
<dbReference type="PROSITE" id="PS51381">
    <property type="entry name" value="C2_B9"/>
    <property type="match status" value="1"/>
</dbReference>
<name>A0ABQ9JQ41_9CUCU</name>
<evidence type="ECO:0000256" key="5">
    <source>
        <dbReference type="ARBA" id="ARBA00023273"/>
    </source>
</evidence>
<evidence type="ECO:0000256" key="1">
    <source>
        <dbReference type="ARBA" id="ARBA00004120"/>
    </source>
</evidence>
<dbReference type="EMBL" id="JAPWTJ010000263">
    <property type="protein sequence ID" value="KAJ8980389.1"/>
    <property type="molecule type" value="Genomic_DNA"/>
</dbReference>
<evidence type="ECO:0008006" key="8">
    <source>
        <dbReference type="Google" id="ProtNLM"/>
    </source>
</evidence>
<sequence>MSSSKSKLTKYTGCYRSPDKISNLKLSIRYKRTEDDNVGKQDKDDDWRFKTFSWQEKRFSKYEMDYYREIHNCITDLEKEYHAKVIKDDQNAEQDPVVFSYIDEDGYISEQEVSCFKGYDKKSTYLQKFVEAGDDVNCRDNKSEFDYGISLMTSFEKTVIQRNFEKMYIMVDLGEYVENIWIKNEQVLCIVKYDAGAKFFSIYPDFTSTHPYYIKVQGETVQHFNYFIENYSATAPKSIEMTEFDLIKKLTGVQLTLNRQLVGDKFHLPPKNKLFVYVFFEILSAKNFEYPDVYIQYYIDLPPYWTCEDLNSLRGITQTCHGVNDENLVYFGHCFDVVLEYDIQKLQENAIPKSPYIYFEVISKSSWNRYRTEGLTYKNLPIVFGLLQNGPSGNLRRFFIGDCSNYKDITWIGIPKEHEGNFINKFGINTVGTGQIDLRMNVLHQSQAFLDDFNESRRQERLIYEKLNSSSLIKSVEQVLKAFRKARKNMLEVRKKFVKNSSSATYVETEQIIM</sequence>
<evidence type="ECO:0000256" key="2">
    <source>
        <dbReference type="ARBA" id="ARBA00022490"/>
    </source>
</evidence>
<keyword evidence="2" id="KW-0963">Cytoplasm</keyword>
<keyword evidence="3" id="KW-0970">Cilium biogenesis/degradation</keyword>
<dbReference type="Pfam" id="PF07162">
    <property type="entry name" value="B9-C2"/>
    <property type="match status" value="1"/>
</dbReference>
<organism evidence="6 7">
    <name type="scientific">Molorchus minor</name>
    <dbReference type="NCBI Taxonomy" id="1323400"/>
    <lineage>
        <taxon>Eukaryota</taxon>
        <taxon>Metazoa</taxon>
        <taxon>Ecdysozoa</taxon>
        <taxon>Arthropoda</taxon>
        <taxon>Hexapoda</taxon>
        <taxon>Insecta</taxon>
        <taxon>Pterygota</taxon>
        <taxon>Neoptera</taxon>
        <taxon>Endopterygota</taxon>
        <taxon>Coleoptera</taxon>
        <taxon>Polyphaga</taxon>
        <taxon>Cucujiformia</taxon>
        <taxon>Chrysomeloidea</taxon>
        <taxon>Cerambycidae</taxon>
        <taxon>Lamiinae</taxon>
        <taxon>Monochamini</taxon>
        <taxon>Molorchus</taxon>
    </lineage>
</organism>
<dbReference type="PANTHER" id="PTHR12968">
    <property type="entry name" value="B9 DOMAIN-CONTAINING"/>
    <property type="match status" value="1"/>
</dbReference>
<dbReference type="Proteomes" id="UP001162164">
    <property type="component" value="Unassembled WGS sequence"/>
</dbReference>
<dbReference type="PANTHER" id="PTHR12968:SF4">
    <property type="entry name" value="TECTONIC-LIKE COMPLEX MEMBER MKS1"/>
    <property type="match status" value="1"/>
</dbReference>
<accession>A0ABQ9JQ41</accession>
<keyword evidence="5" id="KW-0966">Cell projection</keyword>
<keyword evidence="7" id="KW-1185">Reference proteome</keyword>